<evidence type="ECO:0000256" key="3">
    <source>
        <dbReference type="ARBA" id="ARBA00022448"/>
    </source>
</evidence>
<evidence type="ECO:0000256" key="7">
    <source>
        <dbReference type="ARBA" id="ARBA00022989"/>
    </source>
</evidence>
<keyword evidence="6" id="KW-0653">Protein transport</keyword>
<keyword evidence="5" id="KW-0999">Mitochondrion inner membrane</keyword>
<dbReference type="GO" id="GO:0008320">
    <property type="term" value="F:protein transmembrane transporter activity"/>
    <property type="evidence" value="ECO:0007669"/>
    <property type="project" value="TreeGrafter"/>
</dbReference>
<dbReference type="VEuPathDB" id="MicrosporidiaDB:DI09_10p310"/>
<dbReference type="Proteomes" id="UP000029725">
    <property type="component" value="Unassembled WGS sequence"/>
</dbReference>
<evidence type="ECO:0000256" key="9">
    <source>
        <dbReference type="ARBA" id="ARBA00023128"/>
    </source>
</evidence>
<dbReference type="GO" id="GO:0030150">
    <property type="term" value="P:protein import into mitochondrial matrix"/>
    <property type="evidence" value="ECO:0007669"/>
    <property type="project" value="TreeGrafter"/>
</dbReference>
<evidence type="ECO:0000256" key="8">
    <source>
        <dbReference type="ARBA" id="ARBA00023010"/>
    </source>
</evidence>
<dbReference type="OrthoDB" id="2261329at2759"/>
<evidence type="ECO:0000313" key="13">
    <source>
        <dbReference type="Proteomes" id="UP000029725"/>
    </source>
</evidence>
<dbReference type="AlphaFoldDB" id="A0A098VW77"/>
<dbReference type="PANTHER" id="PTHR10485:SF0">
    <property type="entry name" value="AT05822P-RELATED"/>
    <property type="match status" value="1"/>
</dbReference>
<evidence type="ECO:0000313" key="12">
    <source>
        <dbReference type="EMBL" id="KGG53134.1"/>
    </source>
</evidence>
<name>A0A098VW77_9MICR</name>
<evidence type="ECO:0000256" key="11">
    <source>
        <dbReference type="SAM" id="Phobius"/>
    </source>
</evidence>
<evidence type="ECO:0000256" key="1">
    <source>
        <dbReference type="ARBA" id="ARBA00004448"/>
    </source>
</evidence>
<evidence type="ECO:0000256" key="5">
    <source>
        <dbReference type="ARBA" id="ARBA00022792"/>
    </source>
</evidence>
<sequence>MGKEMSDLPLNPIDCENTDVSQHPWASLSEYIIYNDGEEADAWAVIVNKDLGDTHFDKILEKPPHGLGSLCKVVIDLIYISIDPWRILEDAGMAFAMGTIGGGTWHFVKGYRNSPIGDRLRGALKSMQYRAPVLGGNFSVWGGMFSTFDCALISLRQKEDAWNAIASGALTGGVLAARGGPAMSFRSALIGGIFLALIEGAALGLNRIFAEQYRPPSTAPSS</sequence>
<reference evidence="12 13" key="1">
    <citation type="submission" date="2014-04" db="EMBL/GenBank/DDBJ databases">
        <title>A new species of microsporidia sheds light on the evolution of extreme parasitism.</title>
        <authorList>
            <person name="Haag K.L."/>
            <person name="James T.Y."/>
            <person name="Larsson R."/>
            <person name="Schaer T.M."/>
            <person name="Refardt D."/>
            <person name="Pombert J.-F."/>
            <person name="Ebert D."/>
        </authorList>
    </citation>
    <scope>NUCLEOTIDE SEQUENCE [LARGE SCALE GENOMIC DNA]</scope>
    <source>
        <strain evidence="12 13">UGP3</strain>
        <tissue evidence="12">Spores</tissue>
    </source>
</reference>
<keyword evidence="8" id="KW-0811">Translocation</keyword>
<accession>A0A098VW77</accession>
<dbReference type="RefSeq" id="XP_013239561.1">
    <property type="nucleotide sequence ID" value="XM_013384107.1"/>
</dbReference>
<evidence type="ECO:0000256" key="2">
    <source>
        <dbReference type="ARBA" id="ARBA00008444"/>
    </source>
</evidence>
<keyword evidence="7 11" id="KW-1133">Transmembrane helix</keyword>
<keyword evidence="9" id="KW-0496">Mitochondrion</keyword>
<comment type="similarity">
    <text evidence="2">Belongs to the Tim17/Tim22/Tim23 family.</text>
</comment>
<keyword evidence="13" id="KW-1185">Reference proteome</keyword>
<comment type="caution">
    <text evidence="12">The sequence shown here is derived from an EMBL/GenBank/DDBJ whole genome shotgun (WGS) entry which is preliminary data.</text>
</comment>
<evidence type="ECO:0000256" key="6">
    <source>
        <dbReference type="ARBA" id="ARBA00022927"/>
    </source>
</evidence>
<dbReference type="Pfam" id="PF02466">
    <property type="entry name" value="Tim17"/>
    <property type="match status" value="1"/>
</dbReference>
<keyword evidence="4 11" id="KW-0812">Transmembrane</keyword>
<dbReference type="PANTHER" id="PTHR10485">
    <property type="entry name" value="MITOCHONDRIAL IMPORT INNER MEMBRANE TRANSLOCASE SUBUNIT TIM-17"/>
    <property type="match status" value="1"/>
</dbReference>
<protein>
    <submittedName>
        <fullName evidence="12">Uncharacterized protein</fullName>
    </submittedName>
</protein>
<dbReference type="GeneID" id="25257987"/>
<dbReference type="HOGENOM" id="CLU_1245657_0_0_1"/>
<evidence type="ECO:0000256" key="10">
    <source>
        <dbReference type="ARBA" id="ARBA00023136"/>
    </source>
</evidence>
<keyword evidence="3" id="KW-0813">Transport</keyword>
<dbReference type="EMBL" id="JMKJ01000011">
    <property type="protein sequence ID" value="KGG53134.1"/>
    <property type="molecule type" value="Genomic_DNA"/>
</dbReference>
<keyword evidence="10 11" id="KW-0472">Membrane</keyword>
<evidence type="ECO:0000256" key="4">
    <source>
        <dbReference type="ARBA" id="ARBA00022692"/>
    </source>
</evidence>
<proteinExistence type="inferred from homology"/>
<gene>
    <name evidence="12" type="ORF">DI09_10p310</name>
</gene>
<feature type="transmembrane region" description="Helical" evidence="11">
    <location>
        <begin position="189"/>
        <end position="210"/>
    </location>
</feature>
<comment type="subcellular location">
    <subcellularLocation>
        <location evidence="1">Mitochondrion inner membrane</location>
        <topology evidence="1">Multi-pass membrane protein</topology>
    </subcellularLocation>
</comment>
<dbReference type="GO" id="GO:0005744">
    <property type="term" value="C:TIM23 mitochondrial import inner membrane translocase complex"/>
    <property type="evidence" value="ECO:0007669"/>
    <property type="project" value="TreeGrafter"/>
</dbReference>
<organism evidence="12 13">
    <name type="scientific">Mitosporidium daphniae</name>
    <dbReference type="NCBI Taxonomy" id="1485682"/>
    <lineage>
        <taxon>Eukaryota</taxon>
        <taxon>Fungi</taxon>
        <taxon>Fungi incertae sedis</taxon>
        <taxon>Microsporidia</taxon>
        <taxon>Mitosporidium</taxon>
    </lineage>
</organism>